<dbReference type="SUPFAM" id="SSF46689">
    <property type="entry name" value="Homeodomain-like"/>
    <property type="match status" value="1"/>
</dbReference>
<dbReference type="InterPro" id="IPR009057">
    <property type="entry name" value="Homeodomain-like_sf"/>
</dbReference>
<accession>A0A7V8JVA5</accession>
<dbReference type="InterPro" id="IPR001647">
    <property type="entry name" value="HTH_TetR"/>
</dbReference>
<keyword evidence="1" id="KW-0678">Repressor</keyword>
<feature type="domain" description="HTH tetR-type" evidence="6">
    <location>
        <begin position="15"/>
        <end position="75"/>
    </location>
</feature>
<dbReference type="AlphaFoldDB" id="A0A7V8JVA5"/>
<keyword evidence="3 5" id="KW-0238">DNA-binding</keyword>
<evidence type="ECO:0000256" key="4">
    <source>
        <dbReference type="ARBA" id="ARBA00023163"/>
    </source>
</evidence>
<evidence type="ECO:0000256" key="2">
    <source>
        <dbReference type="ARBA" id="ARBA00023015"/>
    </source>
</evidence>
<evidence type="ECO:0000313" key="7">
    <source>
        <dbReference type="EMBL" id="KAF1045785.1"/>
    </source>
</evidence>
<dbReference type="PANTHER" id="PTHR47506:SF10">
    <property type="entry name" value="TRANSCRIPTIONAL REGULATORY PROTEIN"/>
    <property type="match status" value="1"/>
</dbReference>
<evidence type="ECO:0000256" key="1">
    <source>
        <dbReference type="ARBA" id="ARBA00022491"/>
    </source>
</evidence>
<evidence type="ECO:0000259" key="6">
    <source>
        <dbReference type="PROSITE" id="PS50977"/>
    </source>
</evidence>
<dbReference type="PANTHER" id="PTHR47506">
    <property type="entry name" value="TRANSCRIPTIONAL REGULATORY PROTEIN"/>
    <property type="match status" value="1"/>
</dbReference>
<proteinExistence type="predicted"/>
<evidence type="ECO:0000256" key="3">
    <source>
        <dbReference type="ARBA" id="ARBA00023125"/>
    </source>
</evidence>
<name>A0A7V8JVA5_9BURK</name>
<evidence type="ECO:0000313" key="8">
    <source>
        <dbReference type="Proteomes" id="UP000462435"/>
    </source>
</evidence>
<organism evidence="7 8">
    <name type="scientific">Herbaspirillum frisingense</name>
    <dbReference type="NCBI Taxonomy" id="92645"/>
    <lineage>
        <taxon>Bacteria</taxon>
        <taxon>Pseudomonadati</taxon>
        <taxon>Pseudomonadota</taxon>
        <taxon>Betaproteobacteria</taxon>
        <taxon>Burkholderiales</taxon>
        <taxon>Oxalobacteraceae</taxon>
        <taxon>Herbaspirillum</taxon>
    </lineage>
</organism>
<evidence type="ECO:0000256" key="5">
    <source>
        <dbReference type="PROSITE-ProRule" id="PRU00335"/>
    </source>
</evidence>
<protein>
    <submittedName>
        <fullName evidence="7">HTH-type transcriptional repressor ComR</fullName>
    </submittedName>
</protein>
<dbReference type="SUPFAM" id="SSF48498">
    <property type="entry name" value="Tetracyclin repressor-like, C-terminal domain"/>
    <property type="match status" value="1"/>
</dbReference>
<sequence>MHLSTEKSVRGRPREFDYDEVMDRAITLFRQRGFGATSISDLVDATALTRGSLYKAFKDKKSIYAAAFERYTARGHERIQAIMRSAGSGRERVARLLAYYLEQSTGETGRLGCLVVATGLEASVLEPDVAQLFEQALKRLERSLSELIKAGIEDKSIPDDLNAKAAARSLLCFLQGMRVVGKSDVHREQLNKGVVEMAMKMLG</sequence>
<dbReference type="GO" id="GO:0003677">
    <property type="term" value="F:DNA binding"/>
    <property type="evidence" value="ECO:0007669"/>
    <property type="project" value="UniProtKB-UniRule"/>
</dbReference>
<dbReference type="PRINTS" id="PR00455">
    <property type="entry name" value="HTHTETR"/>
</dbReference>
<dbReference type="EMBL" id="WNDX01000027">
    <property type="protein sequence ID" value="KAF1045785.1"/>
    <property type="molecule type" value="Genomic_DNA"/>
</dbReference>
<reference evidence="8" key="1">
    <citation type="journal article" date="2020" name="MBio">
        <title>Horizontal gene transfer to a defensive symbiont with a reduced genome amongst a multipartite beetle microbiome.</title>
        <authorList>
            <person name="Waterworth S.C."/>
            <person name="Florez L.V."/>
            <person name="Rees E.R."/>
            <person name="Hertweck C."/>
            <person name="Kaltenpoth M."/>
            <person name="Kwan J.C."/>
        </authorList>
    </citation>
    <scope>NUCLEOTIDE SEQUENCE [LARGE SCALE GENOMIC DNA]</scope>
</reference>
<comment type="caution">
    <text evidence="7">The sequence shown here is derived from an EMBL/GenBank/DDBJ whole genome shotgun (WGS) entry which is preliminary data.</text>
</comment>
<gene>
    <name evidence="7" type="primary">comR_2</name>
    <name evidence="7" type="ORF">GAK35_01275</name>
</gene>
<dbReference type="InterPro" id="IPR011075">
    <property type="entry name" value="TetR_C"/>
</dbReference>
<dbReference type="Pfam" id="PF16925">
    <property type="entry name" value="TetR_C_13"/>
    <property type="match status" value="1"/>
</dbReference>
<dbReference type="Pfam" id="PF00440">
    <property type="entry name" value="TetR_N"/>
    <property type="match status" value="1"/>
</dbReference>
<keyword evidence="2" id="KW-0805">Transcription regulation</keyword>
<feature type="DNA-binding region" description="H-T-H motif" evidence="5">
    <location>
        <begin position="38"/>
        <end position="57"/>
    </location>
</feature>
<dbReference type="InterPro" id="IPR036271">
    <property type="entry name" value="Tet_transcr_reg_TetR-rel_C_sf"/>
</dbReference>
<dbReference type="PROSITE" id="PS50977">
    <property type="entry name" value="HTH_TETR_2"/>
    <property type="match status" value="1"/>
</dbReference>
<dbReference type="InterPro" id="IPR023772">
    <property type="entry name" value="DNA-bd_HTH_TetR-type_CS"/>
</dbReference>
<dbReference type="PROSITE" id="PS01081">
    <property type="entry name" value="HTH_TETR_1"/>
    <property type="match status" value="1"/>
</dbReference>
<keyword evidence="4" id="KW-0804">Transcription</keyword>
<dbReference type="Gene3D" id="1.10.357.10">
    <property type="entry name" value="Tetracycline Repressor, domain 2"/>
    <property type="match status" value="1"/>
</dbReference>
<dbReference type="Gene3D" id="1.10.10.60">
    <property type="entry name" value="Homeodomain-like"/>
    <property type="match status" value="1"/>
</dbReference>
<dbReference type="Proteomes" id="UP000462435">
    <property type="component" value="Unassembled WGS sequence"/>
</dbReference>